<proteinExistence type="predicted"/>
<name>A0AAN6YCZ2_9PEZI</name>
<evidence type="ECO:0000313" key="4">
    <source>
        <dbReference type="Proteomes" id="UP001301769"/>
    </source>
</evidence>
<gene>
    <name evidence="3" type="ORF">QBC37DRAFT_417617</name>
</gene>
<feature type="region of interest" description="Disordered" evidence="1">
    <location>
        <begin position="116"/>
        <end position="144"/>
    </location>
</feature>
<organism evidence="3 4">
    <name type="scientific">Rhypophila decipiens</name>
    <dbReference type="NCBI Taxonomy" id="261697"/>
    <lineage>
        <taxon>Eukaryota</taxon>
        <taxon>Fungi</taxon>
        <taxon>Dikarya</taxon>
        <taxon>Ascomycota</taxon>
        <taxon>Pezizomycotina</taxon>
        <taxon>Sordariomycetes</taxon>
        <taxon>Sordariomycetidae</taxon>
        <taxon>Sordariales</taxon>
        <taxon>Naviculisporaceae</taxon>
        <taxon>Rhypophila</taxon>
    </lineage>
</organism>
<reference evidence="3" key="1">
    <citation type="journal article" date="2023" name="Mol. Phylogenet. Evol.">
        <title>Genome-scale phylogeny and comparative genomics of the fungal order Sordariales.</title>
        <authorList>
            <person name="Hensen N."/>
            <person name="Bonometti L."/>
            <person name="Westerberg I."/>
            <person name="Brannstrom I.O."/>
            <person name="Guillou S."/>
            <person name="Cros-Aarteil S."/>
            <person name="Calhoun S."/>
            <person name="Haridas S."/>
            <person name="Kuo A."/>
            <person name="Mondo S."/>
            <person name="Pangilinan J."/>
            <person name="Riley R."/>
            <person name="LaButti K."/>
            <person name="Andreopoulos B."/>
            <person name="Lipzen A."/>
            <person name="Chen C."/>
            <person name="Yan M."/>
            <person name="Daum C."/>
            <person name="Ng V."/>
            <person name="Clum A."/>
            <person name="Steindorff A."/>
            <person name="Ohm R.A."/>
            <person name="Martin F."/>
            <person name="Silar P."/>
            <person name="Natvig D.O."/>
            <person name="Lalanne C."/>
            <person name="Gautier V."/>
            <person name="Ament-Velasquez S.L."/>
            <person name="Kruys A."/>
            <person name="Hutchinson M.I."/>
            <person name="Powell A.J."/>
            <person name="Barry K."/>
            <person name="Miller A.N."/>
            <person name="Grigoriev I.V."/>
            <person name="Debuchy R."/>
            <person name="Gladieux P."/>
            <person name="Hiltunen Thoren M."/>
            <person name="Johannesson H."/>
        </authorList>
    </citation>
    <scope>NUCLEOTIDE SEQUENCE</scope>
    <source>
        <strain evidence="3">PSN293</strain>
    </source>
</reference>
<feature type="chain" id="PRO_5043034563" evidence="2">
    <location>
        <begin position="22"/>
        <end position="275"/>
    </location>
</feature>
<sequence>MGKLTPLLLLALLAGPGAVLAAGQAAEGFASTPITLSRDPDATAFPEPIFPYDDYPGDEDLEVLGDRHLTAEEAEVLKYLTPEDLRKLADRLEQGQPKPSVGPMTVVPIPIPVPVSHHPAATPAPEPTQEPAAEPLHEPGNAPVPKPVYEPDICRFRLLGRVLNPKKYKIKQVSWRTWYIYDLERGTIVDRGNEDDPAKQLGPGSVVESNLRGAPIRLGPITKDWFGKGITSHNFSWNGKERNANFKCTDFWVNDNTYRGYYLDCHYDFECRVQT</sequence>
<reference evidence="3" key="2">
    <citation type="submission" date="2023-05" db="EMBL/GenBank/DDBJ databases">
        <authorList>
            <consortium name="Lawrence Berkeley National Laboratory"/>
            <person name="Steindorff A."/>
            <person name="Hensen N."/>
            <person name="Bonometti L."/>
            <person name="Westerberg I."/>
            <person name="Brannstrom I.O."/>
            <person name="Guillou S."/>
            <person name="Cros-Aarteil S."/>
            <person name="Calhoun S."/>
            <person name="Haridas S."/>
            <person name="Kuo A."/>
            <person name="Mondo S."/>
            <person name="Pangilinan J."/>
            <person name="Riley R."/>
            <person name="Labutti K."/>
            <person name="Andreopoulos B."/>
            <person name="Lipzen A."/>
            <person name="Chen C."/>
            <person name="Yanf M."/>
            <person name="Daum C."/>
            <person name="Ng V."/>
            <person name="Clum A."/>
            <person name="Ohm R."/>
            <person name="Martin F."/>
            <person name="Silar P."/>
            <person name="Natvig D."/>
            <person name="Lalanne C."/>
            <person name="Gautier V."/>
            <person name="Ament-Velasquez S.L."/>
            <person name="Kruys A."/>
            <person name="Hutchinson M.I."/>
            <person name="Powell A.J."/>
            <person name="Barry K."/>
            <person name="Miller A.N."/>
            <person name="Grigoriev I.V."/>
            <person name="Debuchy R."/>
            <person name="Gladieux P."/>
            <person name="Thoren M.H."/>
            <person name="Johannesson H."/>
        </authorList>
    </citation>
    <scope>NUCLEOTIDE SEQUENCE</scope>
    <source>
        <strain evidence="3">PSN293</strain>
    </source>
</reference>
<comment type="caution">
    <text evidence="3">The sequence shown here is derived from an EMBL/GenBank/DDBJ whole genome shotgun (WGS) entry which is preliminary data.</text>
</comment>
<evidence type="ECO:0000313" key="3">
    <source>
        <dbReference type="EMBL" id="KAK4216223.1"/>
    </source>
</evidence>
<dbReference type="EMBL" id="MU858071">
    <property type="protein sequence ID" value="KAK4216223.1"/>
    <property type="molecule type" value="Genomic_DNA"/>
</dbReference>
<evidence type="ECO:0000256" key="2">
    <source>
        <dbReference type="SAM" id="SignalP"/>
    </source>
</evidence>
<protein>
    <submittedName>
        <fullName evidence="3">Uncharacterized protein</fullName>
    </submittedName>
</protein>
<feature type="signal peptide" evidence="2">
    <location>
        <begin position="1"/>
        <end position="21"/>
    </location>
</feature>
<accession>A0AAN6YCZ2</accession>
<dbReference type="AlphaFoldDB" id="A0AAN6YCZ2"/>
<keyword evidence="4" id="KW-1185">Reference proteome</keyword>
<evidence type="ECO:0000256" key="1">
    <source>
        <dbReference type="SAM" id="MobiDB-lite"/>
    </source>
</evidence>
<keyword evidence="2" id="KW-0732">Signal</keyword>
<dbReference type="Proteomes" id="UP001301769">
    <property type="component" value="Unassembled WGS sequence"/>
</dbReference>